<evidence type="ECO:0000256" key="2">
    <source>
        <dbReference type="ARBA" id="ARBA00022692"/>
    </source>
</evidence>
<evidence type="ECO:0000256" key="6">
    <source>
        <dbReference type="SAM" id="Phobius"/>
    </source>
</evidence>
<dbReference type="RefSeq" id="XP_062635179.1">
    <property type="nucleotide sequence ID" value="XM_062777863.1"/>
</dbReference>
<dbReference type="GO" id="GO:0022857">
    <property type="term" value="F:transmembrane transporter activity"/>
    <property type="evidence" value="ECO:0007669"/>
    <property type="project" value="InterPro"/>
</dbReference>
<dbReference type="GeneID" id="87814476"/>
<reference evidence="8" key="1">
    <citation type="journal article" date="2023" name="Mol. Phylogenet. Evol.">
        <title>Genome-scale phylogeny and comparative genomics of the fungal order Sordariales.</title>
        <authorList>
            <person name="Hensen N."/>
            <person name="Bonometti L."/>
            <person name="Westerberg I."/>
            <person name="Brannstrom I.O."/>
            <person name="Guillou S."/>
            <person name="Cros-Aarteil S."/>
            <person name="Calhoun S."/>
            <person name="Haridas S."/>
            <person name="Kuo A."/>
            <person name="Mondo S."/>
            <person name="Pangilinan J."/>
            <person name="Riley R."/>
            <person name="LaButti K."/>
            <person name="Andreopoulos B."/>
            <person name="Lipzen A."/>
            <person name="Chen C."/>
            <person name="Yan M."/>
            <person name="Daum C."/>
            <person name="Ng V."/>
            <person name="Clum A."/>
            <person name="Steindorff A."/>
            <person name="Ohm R.A."/>
            <person name="Martin F."/>
            <person name="Silar P."/>
            <person name="Natvig D.O."/>
            <person name="Lalanne C."/>
            <person name="Gautier V."/>
            <person name="Ament-Velasquez S.L."/>
            <person name="Kruys A."/>
            <person name="Hutchinson M.I."/>
            <person name="Powell A.J."/>
            <person name="Barry K."/>
            <person name="Miller A.N."/>
            <person name="Grigoriev I.V."/>
            <person name="Debuchy R."/>
            <person name="Gladieux P."/>
            <person name="Hiltunen Thoren M."/>
            <person name="Johannesson H."/>
        </authorList>
    </citation>
    <scope>NUCLEOTIDE SEQUENCE</scope>
    <source>
        <strain evidence="8">CBS 141.50</strain>
    </source>
</reference>
<dbReference type="Proteomes" id="UP001302676">
    <property type="component" value="Unassembled WGS sequence"/>
</dbReference>
<feature type="transmembrane region" description="Helical" evidence="6">
    <location>
        <begin position="200"/>
        <end position="225"/>
    </location>
</feature>
<feature type="transmembrane region" description="Helical" evidence="6">
    <location>
        <begin position="429"/>
        <end position="451"/>
    </location>
</feature>
<accession>A0AAN6UZ53</accession>
<feature type="transmembrane region" description="Helical" evidence="6">
    <location>
        <begin position="169"/>
        <end position="188"/>
    </location>
</feature>
<gene>
    <name evidence="8" type="ORF">C8A04DRAFT_13816</name>
</gene>
<evidence type="ECO:0000259" key="7">
    <source>
        <dbReference type="PROSITE" id="PS50850"/>
    </source>
</evidence>
<dbReference type="Pfam" id="PF07690">
    <property type="entry name" value="MFS_1"/>
    <property type="match status" value="2"/>
</dbReference>
<evidence type="ECO:0000256" key="4">
    <source>
        <dbReference type="ARBA" id="ARBA00023136"/>
    </source>
</evidence>
<keyword evidence="3 6" id="KW-1133">Transmembrane helix</keyword>
<feature type="transmembrane region" description="Helical" evidence="6">
    <location>
        <begin position="397"/>
        <end position="417"/>
    </location>
</feature>
<feature type="transmembrane region" description="Helical" evidence="6">
    <location>
        <begin position="277"/>
        <end position="296"/>
    </location>
</feature>
<evidence type="ECO:0000313" key="8">
    <source>
        <dbReference type="EMBL" id="KAK4141808.1"/>
    </source>
</evidence>
<proteinExistence type="predicted"/>
<dbReference type="InterPro" id="IPR011701">
    <property type="entry name" value="MFS"/>
</dbReference>
<evidence type="ECO:0000256" key="1">
    <source>
        <dbReference type="ARBA" id="ARBA00004141"/>
    </source>
</evidence>
<feature type="transmembrane region" description="Helical" evidence="6">
    <location>
        <begin position="82"/>
        <end position="100"/>
    </location>
</feature>
<organism evidence="8 9">
    <name type="scientific">Dichotomopilus funicola</name>
    <dbReference type="NCBI Taxonomy" id="1934379"/>
    <lineage>
        <taxon>Eukaryota</taxon>
        <taxon>Fungi</taxon>
        <taxon>Dikarya</taxon>
        <taxon>Ascomycota</taxon>
        <taxon>Pezizomycotina</taxon>
        <taxon>Sordariomycetes</taxon>
        <taxon>Sordariomycetidae</taxon>
        <taxon>Sordariales</taxon>
        <taxon>Chaetomiaceae</taxon>
        <taxon>Dichotomopilus</taxon>
    </lineage>
</organism>
<name>A0AAN6UZ53_9PEZI</name>
<keyword evidence="2 6" id="KW-0812">Transmembrane</keyword>
<sequence>MASHGPEGIENASRADVIPDETAAEAGHDPDQLKPKVYPTGWRLHALTAGLCLSMLLSTLETTIVSTSLVAMANDLRGFGQAGWVVTAYFLTYTGFLVIYAKLSDIFGTKLLLLFAVTIFAVFSVACGVSGTMMQLIVFRAFQGLGGSGIYSLVTVMTPLMVPPAKYPTYIAIISSVFAISSVLGPLLGGAIADHATWRWVFWLNAPGGAIAFILITISIPFSFPYQPGPTHFLRTLVTEKAWRRVDYLGAVSSLAASVLLVFALEQAGVAYPWDSAPVIAAFVLSGVLWVVFVVWERAVSLRGQSKEREKGKVWVCEPLFPWRLACDRFVLGLLLNAFLTGFPFMAAIITIPQRFQVVNGTNAIDAGIRMLPLLLCSPFATVFASVLLTKLRLPPLYVLLAGCGLQTLGVGLFSSLDPSHLDNIPSYQYGYQVIMGCGFGLNLSTVLMMVPLVVTQRDMPVTMGAATQIRVLGGTIGLAICSALLSNYVAAHTGDLLTPQEQAAILQSSQNIRRLPSTDLQLEVRQVYAEAYGQQMRVMLYFCVAALVSLSLLAEWPPRKMRTTEDGEIAAPPTRGGKRESRGEKRESMV</sequence>
<comment type="subcellular location">
    <subcellularLocation>
        <location evidence="1">Membrane</location>
        <topology evidence="1">Multi-pass membrane protein</topology>
    </subcellularLocation>
</comment>
<dbReference type="InterPro" id="IPR036259">
    <property type="entry name" value="MFS_trans_sf"/>
</dbReference>
<keyword evidence="4 6" id="KW-0472">Membrane</keyword>
<dbReference type="AlphaFoldDB" id="A0AAN6UZ53"/>
<dbReference type="PROSITE" id="PS50850">
    <property type="entry name" value="MFS"/>
    <property type="match status" value="1"/>
</dbReference>
<comment type="caution">
    <text evidence="8">The sequence shown here is derived from an EMBL/GenBank/DDBJ whole genome shotgun (WGS) entry which is preliminary data.</text>
</comment>
<feature type="compositionally biased region" description="Basic and acidic residues" evidence="5">
    <location>
        <begin position="578"/>
        <end position="591"/>
    </location>
</feature>
<dbReference type="Gene3D" id="1.20.1720.10">
    <property type="entry name" value="Multidrug resistance protein D"/>
    <property type="match status" value="1"/>
</dbReference>
<reference evidence="8" key="2">
    <citation type="submission" date="2023-05" db="EMBL/GenBank/DDBJ databases">
        <authorList>
            <consortium name="Lawrence Berkeley National Laboratory"/>
            <person name="Steindorff A."/>
            <person name="Hensen N."/>
            <person name="Bonometti L."/>
            <person name="Westerberg I."/>
            <person name="Brannstrom I.O."/>
            <person name="Guillou S."/>
            <person name="Cros-Aarteil S."/>
            <person name="Calhoun S."/>
            <person name="Haridas S."/>
            <person name="Kuo A."/>
            <person name="Mondo S."/>
            <person name="Pangilinan J."/>
            <person name="Riley R."/>
            <person name="Labutti K."/>
            <person name="Andreopoulos B."/>
            <person name="Lipzen A."/>
            <person name="Chen C."/>
            <person name="Yanf M."/>
            <person name="Daum C."/>
            <person name="Ng V."/>
            <person name="Clum A."/>
            <person name="Ohm R."/>
            <person name="Martin F."/>
            <person name="Silar P."/>
            <person name="Natvig D."/>
            <person name="Lalanne C."/>
            <person name="Gautier V."/>
            <person name="Ament-Velasquez S.L."/>
            <person name="Kruys A."/>
            <person name="Hutchinson M.I."/>
            <person name="Powell A.J."/>
            <person name="Barry K."/>
            <person name="Miller A.N."/>
            <person name="Grigoriev I.V."/>
            <person name="Debuchy R."/>
            <person name="Gladieux P."/>
            <person name="Thoren M.H."/>
            <person name="Johannesson H."/>
        </authorList>
    </citation>
    <scope>NUCLEOTIDE SEQUENCE</scope>
    <source>
        <strain evidence="8">CBS 141.50</strain>
    </source>
</reference>
<feature type="transmembrane region" description="Helical" evidence="6">
    <location>
        <begin position="472"/>
        <end position="491"/>
    </location>
</feature>
<evidence type="ECO:0000313" key="9">
    <source>
        <dbReference type="Proteomes" id="UP001302676"/>
    </source>
</evidence>
<dbReference type="InterPro" id="IPR020846">
    <property type="entry name" value="MFS_dom"/>
</dbReference>
<feature type="domain" description="Major facilitator superfamily (MFS) profile" evidence="7">
    <location>
        <begin position="47"/>
        <end position="562"/>
    </location>
</feature>
<dbReference type="SUPFAM" id="SSF103473">
    <property type="entry name" value="MFS general substrate transporter"/>
    <property type="match status" value="2"/>
</dbReference>
<feature type="region of interest" description="Disordered" evidence="5">
    <location>
        <begin position="562"/>
        <end position="591"/>
    </location>
</feature>
<dbReference type="GO" id="GO:0005886">
    <property type="term" value="C:plasma membrane"/>
    <property type="evidence" value="ECO:0007669"/>
    <property type="project" value="TreeGrafter"/>
</dbReference>
<feature type="transmembrane region" description="Helical" evidence="6">
    <location>
        <begin position="539"/>
        <end position="557"/>
    </location>
</feature>
<dbReference type="EMBL" id="MU853606">
    <property type="protein sequence ID" value="KAK4141808.1"/>
    <property type="molecule type" value="Genomic_DNA"/>
</dbReference>
<protein>
    <submittedName>
        <fullName evidence="8">Major facilitator superfamily transporter</fullName>
    </submittedName>
</protein>
<dbReference type="PANTHER" id="PTHR23501">
    <property type="entry name" value="MAJOR FACILITATOR SUPERFAMILY"/>
    <property type="match status" value="1"/>
</dbReference>
<feature type="transmembrane region" description="Helical" evidence="6">
    <location>
        <begin position="330"/>
        <end position="352"/>
    </location>
</feature>
<feature type="transmembrane region" description="Helical" evidence="6">
    <location>
        <begin position="144"/>
        <end position="162"/>
    </location>
</feature>
<dbReference type="PANTHER" id="PTHR23501:SF43">
    <property type="entry name" value="MULTIDRUG TRANSPORTER, PUTATIVE (AFU_ORTHOLOGUE AFUA_6G03040)-RELATED"/>
    <property type="match status" value="1"/>
</dbReference>
<dbReference type="PRINTS" id="PR01036">
    <property type="entry name" value="TCRTETB"/>
</dbReference>
<evidence type="ECO:0000256" key="3">
    <source>
        <dbReference type="ARBA" id="ARBA00022989"/>
    </source>
</evidence>
<feature type="transmembrane region" description="Helical" evidence="6">
    <location>
        <begin position="112"/>
        <end position="138"/>
    </location>
</feature>
<evidence type="ECO:0000256" key="5">
    <source>
        <dbReference type="SAM" id="MobiDB-lite"/>
    </source>
</evidence>
<feature type="transmembrane region" description="Helical" evidence="6">
    <location>
        <begin position="44"/>
        <end position="70"/>
    </location>
</feature>
<keyword evidence="9" id="KW-1185">Reference proteome</keyword>
<feature type="transmembrane region" description="Helical" evidence="6">
    <location>
        <begin position="372"/>
        <end position="390"/>
    </location>
</feature>